<accession>A0A4Z1CXN3</accession>
<feature type="transmembrane region" description="Helical" evidence="2">
    <location>
        <begin position="81"/>
        <end position="100"/>
    </location>
</feature>
<organism evidence="3 4">
    <name type="scientific">Streptomyces bauhiniae</name>
    <dbReference type="NCBI Taxonomy" id="2340725"/>
    <lineage>
        <taxon>Bacteria</taxon>
        <taxon>Bacillati</taxon>
        <taxon>Actinomycetota</taxon>
        <taxon>Actinomycetes</taxon>
        <taxon>Kitasatosporales</taxon>
        <taxon>Streptomycetaceae</taxon>
        <taxon>Streptomyces</taxon>
    </lineage>
</organism>
<feature type="compositionally biased region" description="Pro residues" evidence="1">
    <location>
        <begin position="140"/>
        <end position="171"/>
    </location>
</feature>
<dbReference type="AlphaFoldDB" id="A0A4Z1CXN3"/>
<keyword evidence="2" id="KW-0472">Membrane</keyword>
<evidence type="ECO:0000256" key="2">
    <source>
        <dbReference type="SAM" id="Phobius"/>
    </source>
</evidence>
<evidence type="ECO:0000313" key="4">
    <source>
        <dbReference type="Proteomes" id="UP000298159"/>
    </source>
</evidence>
<dbReference type="EMBL" id="SRRT01000007">
    <property type="protein sequence ID" value="TGN73696.1"/>
    <property type="molecule type" value="Genomic_DNA"/>
</dbReference>
<keyword evidence="4" id="KW-1185">Reference proteome</keyword>
<dbReference type="Proteomes" id="UP000298159">
    <property type="component" value="Unassembled WGS sequence"/>
</dbReference>
<dbReference type="RefSeq" id="WP_135787622.1">
    <property type="nucleotide sequence ID" value="NZ_SRRT01000007.1"/>
</dbReference>
<evidence type="ECO:0000313" key="3">
    <source>
        <dbReference type="EMBL" id="TGN73696.1"/>
    </source>
</evidence>
<comment type="caution">
    <text evidence="3">The sequence shown here is derived from an EMBL/GenBank/DDBJ whole genome shotgun (WGS) entry which is preliminary data.</text>
</comment>
<name>A0A4Z1CXN3_9ACTN</name>
<feature type="compositionally biased region" description="Low complexity" evidence="1">
    <location>
        <begin position="129"/>
        <end position="139"/>
    </location>
</feature>
<proteinExistence type="predicted"/>
<feature type="region of interest" description="Disordered" evidence="1">
    <location>
        <begin position="126"/>
        <end position="175"/>
    </location>
</feature>
<feature type="transmembrane region" description="Helical" evidence="2">
    <location>
        <begin position="52"/>
        <end position="69"/>
    </location>
</feature>
<dbReference type="GeneID" id="95450469"/>
<reference evidence="3 4" key="1">
    <citation type="submission" date="2019-04" db="EMBL/GenBank/DDBJ databases">
        <title>Streptomyces sp. nov. Bv016 isolated from bark of Buahinia variegata.</title>
        <authorList>
            <person name="Kanchanasin P."/>
            <person name="Tanasupawat S."/>
            <person name="Yuki M."/>
            <person name="Kudo T."/>
        </authorList>
    </citation>
    <scope>NUCLEOTIDE SEQUENCE [LARGE SCALE GENOMIC DNA]</scope>
    <source>
        <strain evidence="3 4">Bv016</strain>
    </source>
</reference>
<feature type="transmembrane region" description="Helical" evidence="2">
    <location>
        <begin position="17"/>
        <end position="40"/>
    </location>
</feature>
<evidence type="ECO:0008006" key="5">
    <source>
        <dbReference type="Google" id="ProtNLM"/>
    </source>
</evidence>
<keyword evidence="2" id="KW-0812">Transmembrane</keyword>
<protein>
    <recommendedName>
        <fullName evidence="5">Integral membrane protein</fullName>
    </recommendedName>
</protein>
<sequence>MHGQGAQPPARSAGTGVLLRVLLTACALLSCGLFACVPLFRVAYLRGRSSDWLLAWAGLALGVGGFAVVGSLPENDPMSDVALALILMLAIAAAVHFLVVDMRLQNQQGDMPAGYAPPSAQTVPSAYGYPNTPYPAAQTPTPPPYIPTPQPPHTPAPHTVPPQPSAPPRPAPARIDQVRAELDELSDYLRRQDGKPEGGR</sequence>
<keyword evidence="2" id="KW-1133">Transmembrane helix</keyword>
<gene>
    <name evidence="3" type="ORF">E5083_23110</name>
</gene>
<evidence type="ECO:0000256" key="1">
    <source>
        <dbReference type="SAM" id="MobiDB-lite"/>
    </source>
</evidence>